<keyword evidence="1" id="KW-0233">DNA recombination</keyword>
<dbReference type="Pfam" id="PF05970">
    <property type="entry name" value="PIF1"/>
    <property type="match status" value="2"/>
</dbReference>
<dbReference type="GO" id="GO:0006310">
    <property type="term" value="P:DNA recombination"/>
    <property type="evidence" value="ECO:0007669"/>
    <property type="project" value="UniProtKB-KW"/>
</dbReference>
<accession>A0AA38TK19</accession>
<comment type="similarity">
    <text evidence="1">Belongs to the helicase family.</text>
</comment>
<keyword evidence="1" id="KW-0547">Nucleotide-binding</keyword>
<keyword evidence="1" id="KW-0227">DNA damage</keyword>
<dbReference type="GO" id="GO:0000723">
    <property type="term" value="P:telomere maintenance"/>
    <property type="evidence" value="ECO:0007669"/>
    <property type="project" value="InterPro"/>
</dbReference>
<reference evidence="3" key="1">
    <citation type="submission" date="2023-03" db="EMBL/GenBank/DDBJ databases">
        <title>Chromosome-scale reference genome and RAD-based genetic map of yellow starthistle (Centaurea solstitialis) reveal putative structural variation and QTLs associated with invader traits.</title>
        <authorList>
            <person name="Reatini B."/>
            <person name="Cang F.A."/>
            <person name="Jiang Q."/>
            <person name="Mckibben M.T.W."/>
            <person name="Barker M.S."/>
            <person name="Rieseberg L.H."/>
            <person name="Dlugosch K.M."/>
        </authorList>
    </citation>
    <scope>NUCLEOTIDE SEQUENCE</scope>
    <source>
        <strain evidence="3">CAN-66</strain>
        <tissue evidence="3">Leaf</tissue>
    </source>
</reference>
<feature type="domain" description="DNA helicase Pif1-like DEAD-box helicase" evidence="2">
    <location>
        <begin position="509"/>
        <end position="542"/>
    </location>
</feature>
<evidence type="ECO:0000313" key="3">
    <source>
        <dbReference type="EMBL" id="KAJ9561459.1"/>
    </source>
</evidence>
<evidence type="ECO:0000256" key="1">
    <source>
        <dbReference type="RuleBase" id="RU363044"/>
    </source>
</evidence>
<comment type="catalytic activity">
    <reaction evidence="1">
        <text>ATP + H2O = ADP + phosphate + H(+)</text>
        <dbReference type="Rhea" id="RHEA:13065"/>
        <dbReference type="ChEBI" id="CHEBI:15377"/>
        <dbReference type="ChEBI" id="CHEBI:15378"/>
        <dbReference type="ChEBI" id="CHEBI:30616"/>
        <dbReference type="ChEBI" id="CHEBI:43474"/>
        <dbReference type="ChEBI" id="CHEBI:456216"/>
        <dbReference type="EC" id="5.6.2.3"/>
    </reaction>
</comment>
<dbReference type="GO" id="GO:0006281">
    <property type="term" value="P:DNA repair"/>
    <property type="evidence" value="ECO:0007669"/>
    <property type="project" value="UniProtKB-KW"/>
</dbReference>
<gene>
    <name evidence="3" type="ORF">OSB04_006619</name>
</gene>
<keyword evidence="1" id="KW-0067">ATP-binding</keyword>
<dbReference type="PANTHER" id="PTHR10492">
    <property type="match status" value="1"/>
</dbReference>
<comment type="caution">
    <text evidence="3">The sequence shown here is derived from an EMBL/GenBank/DDBJ whole genome shotgun (WGS) entry which is preliminary data.</text>
</comment>
<dbReference type="EC" id="5.6.2.3" evidence="1"/>
<dbReference type="InterPro" id="IPR027417">
    <property type="entry name" value="P-loop_NTPase"/>
</dbReference>
<dbReference type="Gene3D" id="3.40.50.300">
    <property type="entry name" value="P-loop containing nucleotide triphosphate hydrolases"/>
    <property type="match status" value="1"/>
</dbReference>
<dbReference type="GO" id="GO:0016787">
    <property type="term" value="F:hydrolase activity"/>
    <property type="evidence" value="ECO:0007669"/>
    <property type="project" value="UniProtKB-KW"/>
</dbReference>
<keyword evidence="1" id="KW-0347">Helicase</keyword>
<dbReference type="InterPro" id="IPR010285">
    <property type="entry name" value="DNA_helicase_pif1-like_DEAD"/>
</dbReference>
<organism evidence="3 4">
    <name type="scientific">Centaurea solstitialis</name>
    <name type="common">yellow star-thistle</name>
    <dbReference type="NCBI Taxonomy" id="347529"/>
    <lineage>
        <taxon>Eukaryota</taxon>
        <taxon>Viridiplantae</taxon>
        <taxon>Streptophyta</taxon>
        <taxon>Embryophyta</taxon>
        <taxon>Tracheophyta</taxon>
        <taxon>Spermatophyta</taxon>
        <taxon>Magnoliopsida</taxon>
        <taxon>eudicotyledons</taxon>
        <taxon>Gunneridae</taxon>
        <taxon>Pentapetalae</taxon>
        <taxon>asterids</taxon>
        <taxon>campanulids</taxon>
        <taxon>Asterales</taxon>
        <taxon>Asteraceae</taxon>
        <taxon>Carduoideae</taxon>
        <taxon>Cardueae</taxon>
        <taxon>Centaureinae</taxon>
        <taxon>Centaurea</taxon>
    </lineage>
</organism>
<dbReference type="SUPFAM" id="SSF52540">
    <property type="entry name" value="P-loop containing nucleoside triphosphate hydrolases"/>
    <property type="match status" value="1"/>
</dbReference>
<evidence type="ECO:0000259" key="2">
    <source>
        <dbReference type="Pfam" id="PF05970"/>
    </source>
</evidence>
<keyword evidence="4" id="KW-1185">Reference proteome</keyword>
<comment type="cofactor">
    <cofactor evidence="1">
        <name>Mg(2+)</name>
        <dbReference type="ChEBI" id="CHEBI:18420"/>
    </cofactor>
</comment>
<protein>
    <recommendedName>
        <fullName evidence="1">ATP-dependent DNA helicase</fullName>
        <ecNumber evidence="1">5.6.2.3</ecNumber>
    </recommendedName>
</protein>
<proteinExistence type="inferred from homology"/>
<keyword evidence="1" id="KW-0378">Hydrolase</keyword>
<keyword evidence="1" id="KW-0234">DNA repair</keyword>
<dbReference type="PANTHER" id="PTHR10492:SF94">
    <property type="entry name" value="ATP-DEPENDENT DNA HELICASE"/>
    <property type="match status" value="1"/>
</dbReference>
<dbReference type="AlphaFoldDB" id="A0AA38TK19"/>
<dbReference type="EMBL" id="JARYMX010000002">
    <property type="protein sequence ID" value="KAJ9561459.1"/>
    <property type="molecule type" value="Genomic_DNA"/>
</dbReference>
<dbReference type="Proteomes" id="UP001172457">
    <property type="component" value="Chromosome 2"/>
</dbReference>
<feature type="domain" description="DNA helicase Pif1-like DEAD-box helicase" evidence="2">
    <location>
        <begin position="384"/>
        <end position="499"/>
    </location>
</feature>
<dbReference type="GO" id="GO:0005524">
    <property type="term" value="F:ATP binding"/>
    <property type="evidence" value="ECO:0007669"/>
    <property type="project" value="UniProtKB-KW"/>
</dbReference>
<evidence type="ECO:0000313" key="4">
    <source>
        <dbReference type="Proteomes" id="UP001172457"/>
    </source>
</evidence>
<sequence>MEGEPRQCHFRYPRQFNDHMTHPEDSYPVYRRRDNEIEVHVRGKNLDNRCMVPYNPKLLMMFNCHINVEACCSVIFAKYIFKYIYKGHHRQVVTIDPDVGGGFIIEIKRFRDARYVSPLEAIWRIFGFRLSQIKPSVIPLQIHLLNQQLVRFSENDVMEDVVDRERQKRTMLTVDRTAINNLYKDFPNQYTWNNSSRQWNPRIKGTMKGQLVFVISAKGERFYLRLLLSLITGPTSFEDLCTVNGMLHPTFRKAALERGLIEDDNSRSQCLVEASVFQFPNALRRLFATILIYCELGDVCKFWNDHYDSLSKDYKRQYDNLQRVQDMVLADIVVFLQSMGKDLNDFDLPTVDTNSNLQDVGSREVQEEYSIIVEDKHLQVRESLNLDQKSAFDDIMRHVNDDCPGIFFVDDPSGTGKTFLYKALLAEVCSRGLIALAIDSSGIAANNMPGSRTAHSRFKIPFNLDNNSFCYIKQQSGTAQLICDARLIIWDEASMAKRQATSIWWKDNGDFRQVLPVVRCGTRAHIVDSSLRMSPLWSAIKKI</sequence>
<dbReference type="GO" id="GO:0043139">
    <property type="term" value="F:5'-3' DNA helicase activity"/>
    <property type="evidence" value="ECO:0007669"/>
    <property type="project" value="UniProtKB-EC"/>
</dbReference>
<name>A0AA38TK19_9ASTR</name>